<keyword evidence="1" id="KW-0449">Lipoprotein</keyword>
<reference evidence="3" key="1">
    <citation type="submission" date="2020-10" db="EMBL/GenBank/DDBJ databases">
        <authorList>
            <person name="Han B."/>
            <person name="Lu T."/>
            <person name="Zhao Q."/>
            <person name="Huang X."/>
            <person name="Zhao Y."/>
        </authorList>
    </citation>
    <scope>NUCLEOTIDE SEQUENCE</scope>
</reference>
<evidence type="ECO:0000259" key="2">
    <source>
        <dbReference type="SMART" id="SM00244"/>
    </source>
</evidence>
<dbReference type="AlphaFoldDB" id="A0A811P0I6"/>
<protein>
    <recommendedName>
        <fullName evidence="2">Band 7 domain-containing protein</fullName>
    </recommendedName>
</protein>
<evidence type="ECO:0000313" key="3">
    <source>
        <dbReference type="EMBL" id="CAD6238082.1"/>
    </source>
</evidence>
<dbReference type="PANTHER" id="PTHR43327">
    <property type="entry name" value="STOMATIN-LIKE PROTEIN 2, MITOCHONDRIAL"/>
    <property type="match status" value="1"/>
</dbReference>
<dbReference type="GO" id="GO:0005739">
    <property type="term" value="C:mitochondrion"/>
    <property type="evidence" value="ECO:0007669"/>
    <property type="project" value="TreeGrafter"/>
</dbReference>
<dbReference type="SUPFAM" id="SSF117892">
    <property type="entry name" value="Band 7/SPFH domain"/>
    <property type="match status" value="1"/>
</dbReference>
<dbReference type="InterPro" id="IPR001107">
    <property type="entry name" value="Band_7"/>
</dbReference>
<dbReference type="InterPro" id="IPR036013">
    <property type="entry name" value="Band_7/SPFH_dom_sf"/>
</dbReference>
<dbReference type="EMBL" id="CAJGYO010000006">
    <property type="protein sequence ID" value="CAD6238082.1"/>
    <property type="molecule type" value="Genomic_DNA"/>
</dbReference>
<feature type="domain" description="Band 7" evidence="2">
    <location>
        <begin position="1"/>
        <end position="147"/>
    </location>
</feature>
<dbReference type="Gene3D" id="3.30.479.30">
    <property type="entry name" value="Band 7 domain"/>
    <property type="match status" value="1"/>
</dbReference>
<dbReference type="SMART" id="SM00244">
    <property type="entry name" value="PHB"/>
    <property type="match status" value="1"/>
</dbReference>
<proteinExistence type="predicted"/>
<dbReference type="Proteomes" id="UP000604825">
    <property type="component" value="Unassembled WGS sequence"/>
</dbReference>
<evidence type="ECO:0000256" key="1">
    <source>
        <dbReference type="ARBA" id="ARBA00023288"/>
    </source>
</evidence>
<keyword evidence="4" id="KW-1185">Reference proteome</keyword>
<dbReference type="Pfam" id="PF01145">
    <property type="entry name" value="Band_7"/>
    <property type="match status" value="1"/>
</dbReference>
<dbReference type="PANTHER" id="PTHR43327:SF24">
    <property type="entry name" value="OS01G0588400 PROTEIN"/>
    <property type="match status" value="1"/>
</dbReference>
<organism evidence="3 4">
    <name type="scientific">Miscanthus lutarioriparius</name>
    <dbReference type="NCBI Taxonomy" id="422564"/>
    <lineage>
        <taxon>Eukaryota</taxon>
        <taxon>Viridiplantae</taxon>
        <taxon>Streptophyta</taxon>
        <taxon>Embryophyta</taxon>
        <taxon>Tracheophyta</taxon>
        <taxon>Spermatophyta</taxon>
        <taxon>Magnoliopsida</taxon>
        <taxon>Liliopsida</taxon>
        <taxon>Poales</taxon>
        <taxon>Poaceae</taxon>
        <taxon>PACMAD clade</taxon>
        <taxon>Panicoideae</taxon>
        <taxon>Andropogonodae</taxon>
        <taxon>Andropogoneae</taxon>
        <taxon>Saccharinae</taxon>
        <taxon>Miscanthus</taxon>
    </lineage>
</organism>
<sequence length="235" mass="26222">MEETCGRYDTVLNPGCHFMPWCVGRRVAGYLSLRVQQLDVRCETKSKDNVFVTVVASVQYRAIANKAYDAFYRLSNAREQSYVFDVICASMPNMNLDQVFEQKNEVARAMEEELAKAMIMYSYEIVQTLIVEAEKIQQVKRAEGEAESKYLAGMGVARQRQAIVEGLRRFVPDEKSVMDMVLATRYFDTIRDIGATSRAATVFIPHGPAAVHDVAAQVRDGVLQAAAYAPGAGTK</sequence>
<name>A0A811P0I6_9POAL</name>
<dbReference type="OrthoDB" id="658199at2759"/>
<evidence type="ECO:0000313" key="4">
    <source>
        <dbReference type="Proteomes" id="UP000604825"/>
    </source>
</evidence>
<comment type="caution">
    <text evidence="3">The sequence shown here is derived from an EMBL/GenBank/DDBJ whole genome shotgun (WGS) entry which is preliminary data.</text>
</comment>
<accession>A0A811P0I6</accession>
<dbReference type="CDD" id="cd03407">
    <property type="entry name" value="SPFH_like_u4"/>
    <property type="match status" value="1"/>
</dbReference>
<gene>
    <name evidence="3" type="ORF">NCGR_LOCUS25420</name>
</gene>
<dbReference type="InterPro" id="IPR050710">
    <property type="entry name" value="Band7/mec-2_domain"/>
</dbReference>